<dbReference type="RefSeq" id="WP_133821464.1">
    <property type="nucleotide sequence ID" value="NZ_SNZH01000021.1"/>
</dbReference>
<accession>A0A4R6YM08</accession>
<dbReference type="PANTHER" id="PTHR33678:SF1">
    <property type="entry name" value="BLL1576 PROTEIN"/>
    <property type="match status" value="1"/>
</dbReference>
<comment type="caution">
    <text evidence="5">The sequence shown here is derived from an EMBL/GenBank/DDBJ whole genome shotgun (WGS) entry which is preliminary data.</text>
</comment>
<dbReference type="OrthoDB" id="5935476at2"/>
<sequence>MSIDAPATDDLPAQLRAALAAVAERDAVIARRDALLALRDAQIAEMTTIGAYREARIKALESQLAAMNRQRFGRRSEQMDPAQRLLFEETLDEDIAAIENELASLRSTPSPRRPPKRLPLPEHLPRVEVRHEPEACTCESCGGALVAMGEDVTERLDCKPAEFWVERHIYPKYACRACETITVEPSVPSVIERGRAAPGLLAHVLISKYADHLPLYRQQQIYQRSGIDLARSTLADWTGAAGVALMPLVAAMKAALLQQPVIHADETPVALLDPGAGKTARAYLFAYTAANGPPITIFDFCTSRSGEHAQRFLGVAAHADATGAGAAAFRGSLVVDDYSGYKALFAGGITEVGCWAHVRRLYFELHAAQASTQAEHALRFIAELYRIETEAKGLDPPARQALRHHKARPVLDEFQRWIVDVSSRVLPNSGLAKALAHTRKRWPALVRYIDDGLLPIDNNPVERAIRPVAVGRKNWLFAGSKAAGERAAAIMSLIATAKQNGHEPYAYLKDVLTRLPTHPYRRIAELLPHRWQLAG</sequence>
<dbReference type="InterPro" id="IPR024463">
    <property type="entry name" value="Transposase_TnpC_homeodom"/>
</dbReference>
<gene>
    <name evidence="5" type="ORF">DFR29_12133</name>
</gene>
<evidence type="ECO:0000259" key="3">
    <source>
        <dbReference type="Pfam" id="PF13007"/>
    </source>
</evidence>
<dbReference type="EMBL" id="SNZH01000021">
    <property type="protein sequence ID" value="TDR38361.1"/>
    <property type="molecule type" value="Genomic_DNA"/>
</dbReference>
<dbReference type="NCBIfam" id="NF033517">
    <property type="entry name" value="transpos_IS66"/>
    <property type="match status" value="1"/>
</dbReference>
<dbReference type="Pfam" id="PF13007">
    <property type="entry name" value="LZ_Tnp_IS66"/>
    <property type="match status" value="1"/>
</dbReference>
<name>A0A4R6YM08_9GAMM</name>
<evidence type="ECO:0000313" key="5">
    <source>
        <dbReference type="EMBL" id="TDR38361.1"/>
    </source>
</evidence>
<organism evidence="5 6">
    <name type="scientific">Tahibacter aquaticus</name>
    <dbReference type="NCBI Taxonomy" id="520092"/>
    <lineage>
        <taxon>Bacteria</taxon>
        <taxon>Pseudomonadati</taxon>
        <taxon>Pseudomonadota</taxon>
        <taxon>Gammaproteobacteria</taxon>
        <taxon>Lysobacterales</taxon>
        <taxon>Rhodanobacteraceae</taxon>
        <taxon>Tahibacter</taxon>
    </lineage>
</organism>
<feature type="domain" description="Transposase IS66 central" evidence="1">
    <location>
        <begin position="194"/>
        <end position="485"/>
    </location>
</feature>
<proteinExistence type="predicted"/>
<feature type="domain" description="Transposase IS66 zinc-finger binding" evidence="2">
    <location>
        <begin position="136"/>
        <end position="179"/>
    </location>
</feature>
<reference evidence="5 6" key="1">
    <citation type="submission" date="2019-03" db="EMBL/GenBank/DDBJ databases">
        <title>Genomic Encyclopedia of Type Strains, Phase IV (KMG-IV): sequencing the most valuable type-strain genomes for metagenomic binning, comparative biology and taxonomic classification.</title>
        <authorList>
            <person name="Goeker M."/>
        </authorList>
    </citation>
    <scope>NUCLEOTIDE SEQUENCE [LARGE SCALE GENOMIC DNA]</scope>
    <source>
        <strain evidence="5 6">DSM 21667</strain>
    </source>
</reference>
<feature type="domain" description="Transposase IS66 C-terminal" evidence="4">
    <location>
        <begin position="492"/>
        <end position="529"/>
    </location>
</feature>
<keyword evidence="6" id="KW-1185">Reference proteome</keyword>
<dbReference type="Pfam" id="PF13817">
    <property type="entry name" value="DDE_Tnp_IS66_C"/>
    <property type="match status" value="1"/>
</dbReference>
<evidence type="ECO:0000259" key="1">
    <source>
        <dbReference type="Pfam" id="PF03050"/>
    </source>
</evidence>
<feature type="domain" description="Transposase TnpC homeodomain" evidence="3">
    <location>
        <begin position="60"/>
        <end position="129"/>
    </location>
</feature>
<dbReference type="InterPro" id="IPR052344">
    <property type="entry name" value="Transposase-related"/>
</dbReference>
<dbReference type="InterPro" id="IPR039552">
    <property type="entry name" value="IS66_C"/>
</dbReference>
<dbReference type="Pfam" id="PF03050">
    <property type="entry name" value="DDE_Tnp_IS66"/>
    <property type="match status" value="1"/>
</dbReference>
<dbReference type="PANTHER" id="PTHR33678">
    <property type="entry name" value="BLL1576 PROTEIN"/>
    <property type="match status" value="1"/>
</dbReference>
<dbReference type="InterPro" id="IPR024474">
    <property type="entry name" value="Znf_dom_IS66"/>
</dbReference>
<evidence type="ECO:0000259" key="2">
    <source>
        <dbReference type="Pfam" id="PF13005"/>
    </source>
</evidence>
<dbReference type="Proteomes" id="UP000295293">
    <property type="component" value="Unassembled WGS sequence"/>
</dbReference>
<dbReference type="AlphaFoldDB" id="A0A4R6YM08"/>
<dbReference type="Pfam" id="PF13005">
    <property type="entry name" value="zf-IS66"/>
    <property type="match status" value="1"/>
</dbReference>
<protein>
    <submittedName>
        <fullName evidence="5">Transposase</fullName>
    </submittedName>
</protein>
<dbReference type="InterPro" id="IPR004291">
    <property type="entry name" value="Transposase_IS66_central"/>
</dbReference>
<evidence type="ECO:0000259" key="4">
    <source>
        <dbReference type="Pfam" id="PF13817"/>
    </source>
</evidence>
<evidence type="ECO:0000313" key="6">
    <source>
        <dbReference type="Proteomes" id="UP000295293"/>
    </source>
</evidence>